<accession>A0AAV2SNR4</accession>
<sequence length="515" mass="59806">MLWFISFPHIHFEYISTKYNFDFKMDIDFDDVHVISDDEDADFQDQSNEPWQCGLPNLKERVLALYKNGNFTDITLTFPGTNITYDAHRLILAISSPVFEGILYGPMRTEGRNVELHGDDPLIMEFVIAHCYGEDLEPPDMDMALEVYKLADKYLLDGLKKDCCKHIVSRMSTDNNNEVIEFAERFNFTDLKSNCLPLLKEMFEDTQNNYDHPECYQDEPDNTVASTILMDLNDAWIEGLLSEVSVEVLDFHESWKYPESPIPVHRLSTILSSRGCYLDKFYGCIHSESIHQFPLAHIPENNSRYRSRVFFVNEPDPFLHHEALELCLSVTDPRHGKRVVEAINQQNRFENNLIALHIRCGEVWPRNWSPIPVERTHRPSLLLISDADDDKVSWVVEAAKAFLPQNEGSYSKVFRKCNEDDTLYELKPVNILKLPRSRFSPTGFINLLQGLFNAGVNCNKIIFQSPFISNAHEDRIYSSISTWEHREFNPTLRCLRMGSNFFRKTFEDFPHHIGL</sequence>
<dbReference type="InterPro" id="IPR011333">
    <property type="entry name" value="SKP1/BTB/POZ_sf"/>
</dbReference>
<dbReference type="SUPFAM" id="SSF54695">
    <property type="entry name" value="POZ domain"/>
    <property type="match status" value="1"/>
</dbReference>
<gene>
    <name evidence="2" type="ORF">MNOR_LOCUS39819</name>
</gene>
<dbReference type="SMART" id="SM00225">
    <property type="entry name" value="BTB"/>
    <property type="match status" value="1"/>
</dbReference>
<dbReference type="CDD" id="cd18186">
    <property type="entry name" value="BTB_POZ_ZBTB_KLHL-like"/>
    <property type="match status" value="1"/>
</dbReference>
<evidence type="ECO:0000313" key="3">
    <source>
        <dbReference type="Proteomes" id="UP001497623"/>
    </source>
</evidence>
<evidence type="ECO:0000313" key="2">
    <source>
        <dbReference type="EMBL" id="CAL4231854.1"/>
    </source>
</evidence>
<feature type="domain" description="BTB" evidence="1">
    <location>
        <begin position="72"/>
        <end position="140"/>
    </location>
</feature>
<dbReference type="AlphaFoldDB" id="A0AAV2SNR4"/>
<evidence type="ECO:0000259" key="1">
    <source>
        <dbReference type="PROSITE" id="PS50097"/>
    </source>
</evidence>
<proteinExistence type="predicted"/>
<keyword evidence="3" id="KW-1185">Reference proteome</keyword>
<protein>
    <recommendedName>
        <fullName evidence="1">BTB domain-containing protein</fullName>
    </recommendedName>
</protein>
<organism evidence="2 3">
    <name type="scientific">Meganyctiphanes norvegica</name>
    <name type="common">Northern krill</name>
    <name type="synonym">Thysanopoda norvegica</name>
    <dbReference type="NCBI Taxonomy" id="48144"/>
    <lineage>
        <taxon>Eukaryota</taxon>
        <taxon>Metazoa</taxon>
        <taxon>Ecdysozoa</taxon>
        <taxon>Arthropoda</taxon>
        <taxon>Crustacea</taxon>
        <taxon>Multicrustacea</taxon>
        <taxon>Malacostraca</taxon>
        <taxon>Eumalacostraca</taxon>
        <taxon>Eucarida</taxon>
        <taxon>Euphausiacea</taxon>
        <taxon>Euphausiidae</taxon>
        <taxon>Meganyctiphanes</taxon>
    </lineage>
</organism>
<dbReference type="InterPro" id="IPR000210">
    <property type="entry name" value="BTB/POZ_dom"/>
</dbReference>
<dbReference type="Pfam" id="PF00651">
    <property type="entry name" value="BTB"/>
    <property type="match status" value="1"/>
</dbReference>
<comment type="caution">
    <text evidence="2">The sequence shown here is derived from an EMBL/GenBank/DDBJ whole genome shotgun (WGS) entry which is preliminary data.</text>
</comment>
<name>A0AAV2SNR4_MEGNR</name>
<feature type="non-terminal residue" evidence="2">
    <location>
        <position position="515"/>
    </location>
</feature>
<reference evidence="2 3" key="1">
    <citation type="submission" date="2024-05" db="EMBL/GenBank/DDBJ databases">
        <authorList>
            <person name="Wallberg A."/>
        </authorList>
    </citation>
    <scope>NUCLEOTIDE SEQUENCE [LARGE SCALE GENOMIC DNA]</scope>
</reference>
<dbReference type="Gene3D" id="3.30.710.10">
    <property type="entry name" value="Potassium Channel Kv1.1, Chain A"/>
    <property type="match status" value="1"/>
</dbReference>
<dbReference type="PROSITE" id="PS50097">
    <property type="entry name" value="BTB"/>
    <property type="match status" value="1"/>
</dbReference>
<dbReference type="Proteomes" id="UP001497623">
    <property type="component" value="Unassembled WGS sequence"/>
</dbReference>
<dbReference type="EMBL" id="CAXKWB010109637">
    <property type="protein sequence ID" value="CAL4231854.1"/>
    <property type="molecule type" value="Genomic_DNA"/>
</dbReference>
<dbReference type="PANTHER" id="PTHR24413">
    <property type="entry name" value="SPECKLE-TYPE POZ PROTEIN"/>
    <property type="match status" value="1"/>
</dbReference>